<dbReference type="EMBL" id="UGMD01000002">
    <property type="protein sequence ID" value="STV32227.1"/>
    <property type="molecule type" value="Genomic_DNA"/>
</dbReference>
<reference evidence="1 2" key="1">
    <citation type="submission" date="2018-06" db="EMBL/GenBank/DDBJ databases">
        <authorList>
            <consortium name="Pathogen Informatics"/>
            <person name="Doyle S."/>
        </authorList>
    </citation>
    <scope>NUCLEOTIDE SEQUENCE [LARGE SCALE GENOMIC DNA]</scope>
    <source>
        <strain evidence="1 2">NCTC204</strain>
    </source>
</reference>
<sequence length="91" mass="10216">MLYQLREMVEAKGILLESSPREWLMGYITTRVIMENTLLTANATLPTYDRSALIPVSFILVLARFIALIRLCMPIYWPASTAATGATPKLI</sequence>
<organism evidence="1 2">
    <name type="scientific">Klebsiella pneumoniae</name>
    <dbReference type="NCBI Taxonomy" id="573"/>
    <lineage>
        <taxon>Bacteria</taxon>
        <taxon>Pseudomonadati</taxon>
        <taxon>Pseudomonadota</taxon>
        <taxon>Gammaproteobacteria</taxon>
        <taxon>Enterobacterales</taxon>
        <taxon>Enterobacteriaceae</taxon>
        <taxon>Klebsiella/Raoultella group</taxon>
        <taxon>Klebsiella</taxon>
        <taxon>Klebsiella pneumoniae complex</taxon>
    </lineage>
</organism>
<evidence type="ECO:0000313" key="1">
    <source>
        <dbReference type="EMBL" id="STV32227.1"/>
    </source>
</evidence>
<evidence type="ECO:0000313" key="2">
    <source>
        <dbReference type="Proteomes" id="UP000255192"/>
    </source>
</evidence>
<dbReference type="AlphaFoldDB" id="A0A378B8J6"/>
<proteinExistence type="predicted"/>
<protein>
    <submittedName>
        <fullName evidence="1">D-mannonate oxidoreductase</fullName>
    </submittedName>
</protein>
<gene>
    <name evidence="1" type="ORF">NCTC204_05587</name>
</gene>
<dbReference type="Proteomes" id="UP000255192">
    <property type="component" value="Unassembled WGS sequence"/>
</dbReference>
<accession>A0A378B8J6</accession>
<name>A0A378B8J6_KLEPN</name>